<evidence type="ECO:0000256" key="1">
    <source>
        <dbReference type="ARBA" id="ARBA00022617"/>
    </source>
</evidence>
<evidence type="ECO:0000259" key="6">
    <source>
        <dbReference type="PROSITE" id="PS50255"/>
    </source>
</evidence>
<dbReference type="EMBL" id="JARPUR010000003">
    <property type="protein sequence ID" value="KAK4879280.1"/>
    <property type="molecule type" value="Genomic_DNA"/>
</dbReference>
<evidence type="ECO:0000313" key="7">
    <source>
        <dbReference type="EMBL" id="KAK4879280.1"/>
    </source>
</evidence>
<feature type="domain" description="Cytochrome b5 heme-binding" evidence="6">
    <location>
        <begin position="18"/>
        <end position="104"/>
    </location>
</feature>
<protein>
    <recommendedName>
        <fullName evidence="6">Cytochrome b5 heme-binding domain-containing protein</fullName>
    </recommendedName>
</protein>
<dbReference type="GO" id="GO:0006629">
    <property type="term" value="P:lipid metabolic process"/>
    <property type="evidence" value="ECO:0007669"/>
    <property type="project" value="InterPro"/>
</dbReference>
<feature type="transmembrane region" description="Helical" evidence="5">
    <location>
        <begin position="304"/>
        <end position="327"/>
    </location>
</feature>
<organism evidence="7 8">
    <name type="scientific">Aquatica leii</name>
    <dbReference type="NCBI Taxonomy" id="1421715"/>
    <lineage>
        <taxon>Eukaryota</taxon>
        <taxon>Metazoa</taxon>
        <taxon>Ecdysozoa</taxon>
        <taxon>Arthropoda</taxon>
        <taxon>Hexapoda</taxon>
        <taxon>Insecta</taxon>
        <taxon>Pterygota</taxon>
        <taxon>Neoptera</taxon>
        <taxon>Endopterygota</taxon>
        <taxon>Coleoptera</taxon>
        <taxon>Polyphaga</taxon>
        <taxon>Elateriformia</taxon>
        <taxon>Elateroidea</taxon>
        <taxon>Lampyridae</taxon>
        <taxon>Luciolinae</taxon>
        <taxon>Aquatica</taxon>
    </lineage>
</organism>
<feature type="transmembrane region" description="Helical" evidence="5">
    <location>
        <begin position="247"/>
        <end position="267"/>
    </location>
</feature>
<dbReference type="PROSITE" id="PS00191">
    <property type="entry name" value="CYTOCHROME_B5_1"/>
    <property type="match status" value="1"/>
</dbReference>
<evidence type="ECO:0000256" key="2">
    <source>
        <dbReference type="ARBA" id="ARBA00022723"/>
    </source>
</evidence>
<keyword evidence="3" id="KW-0408">Iron</keyword>
<accession>A0AAN7P2U5</accession>
<dbReference type="InterPro" id="IPR053100">
    <property type="entry name" value="Cytochrome_b5-related"/>
</dbReference>
<keyword evidence="8" id="KW-1185">Reference proteome</keyword>
<keyword evidence="5" id="KW-1133">Transmembrane helix</keyword>
<dbReference type="PANTHER" id="PTHR16740:SF1">
    <property type="entry name" value="CYTOCHROME B5-RELATED PROTEIN-RELATED"/>
    <property type="match status" value="1"/>
</dbReference>
<evidence type="ECO:0000256" key="4">
    <source>
        <dbReference type="SAM" id="MobiDB-lite"/>
    </source>
</evidence>
<dbReference type="PANTHER" id="PTHR16740">
    <property type="entry name" value="CYTOCHROME B5-RELATED PROTEIN-RELATED"/>
    <property type="match status" value="1"/>
</dbReference>
<keyword evidence="2" id="KW-0479">Metal-binding</keyword>
<dbReference type="Pfam" id="PF00173">
    <property type="entry name" value="Cyt-b5"/>
    <property type="match status" value="1"/>
</dbReference>
<dbReference type="Gene3D" id="3.10.120.10">
    <property type="entry name" value="Cytochrome b5-like heme/steroid binding domain"/>
    <property type="match status" value="1"/>
</dbReference>
<keyword evidence="5" id="KW-0812">Transmembrane</keyword>
<dbReference type="PROSITE" id="PS50255">
    <property type="entry name" value="CYTOCHROME_B5_2"/>
    <property type="match status" value="1"/>
</dbReference>
<dbReference type="AlphaFoldDB" id="A0AAN7P2U5"/>
<gene>
    <name evidence="7" type="ORF">RN001_007426</name>
</gene>
<evidence type="ECO:0000313" key="8">
    <source>
        <dbReference type="Proteomes" id="UP001353858"/>
    </source>
</evidence>
<feature type="compositionally biased region" description="Pro residues" evidence="4">
    <location>
        <begin position="488"/>
        <end position="505"/>
    </location>
</feature>
<reference evidence="8" key="1">
    <citation type="submission" date="2023-01" db="EMBL/GenBank/DDBJ databases">
        <title>Key to firefly adult light organ development and bioluminescence: homeobox transcription factors regulate luciferase expression and transportation to peroxisome.</title>
        <authorList>
            <person name="Fu X."/>
        </authorList>
    </citation>
    <scope>NUCLEOTIDE SEQUENCE [LARGE SCALE GENOMIC DNA]</scope>
</reference>
<proteinExistence type="predicted"/>
<name>A0AAN7P2U5_9COLE</name>
<evidence type="ECO:0000256" key="3">
    <source>
        <dbReference type="ARBA" id="ARBA00023004"/>
    </source>
</evidence>
<dbReference type="SMART" id="SM01117">
    <property type="entry name" value="Cyt-b5"/>
    <property type="match status" value="1"/>
</dbReference>
<comment type="caution">
    <text evidence="7">The sequence shown here is derived from an EMBL/GenBank/DDBJ whole genome shotgun (WGS) entry which is preliminary data.</text>
</comment>
<dbReference type="GO" id="GO:0020037">
    <property type="term" value="F:heme binding"/>
    <property type="evidence" value="ECO:0007669"/>
    <property type="project" value="InterPro"/>
</dbReference>
<dbReference type="InterPro" id="IPR036400">
    <property type="entry name" value="Cyt_B5-like_heme/steroid_sf"/>
</dbReference>
<dbReference type="InterPro" id="IPR005804">
    <property type="entry name" value="FA_desaturase_dom"/>
</dbReference>
<dbReference type="Pfam" id="PF00487">
    <property type="entry name" value="FA_desaturase"/>
    <property type="match status" value="1"/>
</dbReference>
<evidence type="ECO:0000256" key="5">
    <source>
        <dbReference type="SAM" id="Phobius"/>
    </source>
</evidence>
<keyword evidence="1" id="KW-0349">Heme</keyword>
<keyword evidence="5" id="KW-0472">Membrane</keyword>
<dbReference type="SUPFAM" id="SSF55856">
    <property type="entry name" value="Cytochrome b5-like heme/steroid binding domain"/>
    <property type="match status" value="1"/>
</dbReference>
<dbReference type="GO" id="GO:0046872">
    <property type="term" value="F:metal ion binding"/>
    <property type="evidence" value="ECO:0007669"/>
    <property type="project" value="UniProtKB-KW"/>
</dbReference>
<feature type="transmembrane region" description="Helical" evidence="5">
    <location>
        <begin position="143"/>
        <end position="159"/>
    </location>
</feature>
<dbReference type="InterPro" id="IPR001199">
    <property type="entry name" value="Cyt_B5-like_heme/steroid-bd"/>
</dbReference>
<dbReference type="Proteomes" id="UP001353858">
    <property type="component" value="Unassembled WGS sequence"/>
</dbReference>
<dbReference type="InterPro" id="IPR018506">
    <property type="entry name" value="Cyt_B5_heme-BS"/>
</dbReference>
<sequence length="591" mass="68205">MVTKNVNSNNFRSSLGIKNQYDKNSVFKSPDQWLEDKKKFDGAEGLWRIHDRLYDLTNFIDIHPGGQFWLNVSKGLDITEAFESYHISKKPEKMLKQFFVRKAVTPRNSPFTFKEDGFYKTLKRNVREVWDDIPKNGIQRSKYIIDTLLISSIILVVLATKFSNYFIAIIAGILLSLVNTSAHNYYHQKDTFRNCYGYLGMSAARDWKIIHVFSHHFHPNSVLDIQVYLVQPFLQFYPHKKSITLKYLSYIYGPIFVWPLLFIYTYINKIYYWVVIGRTNHISKLDLLPCVIPTLTYLITNQPLLLVLKMWLFVILVAGFCFTFVGITTTHYHPNIFIDGDKPRSEDEMDWGINQLDTVGDRVEIQGSHFFGMVLFGDHAIHHLFPSLDHGLLEHLYPVVEKTLQQFNLSIRVSSSLDMIRGYFLLLSKEVGAKTKKAYYLLQVMQRTVPYINALGLPEENLPKPLQEEESEQFLNSEDILLVTPTPASLPLPTSTPPPLSPLPSTPTQKQSGQSLSKRSRKLKNDAVEKTLIGYVKNARTELSHVRHMQEPKAEALKMLLLSMLPDLRKMYDGGVRTFKHKALETVDSIF</sequence>
<feature type="region of interest" description="Disordered" evidence="4">
    <location>
        <begin position="486"/>
        <end position="523"/>
    </location>
</feature>